<feature type="domain" description="Ig-like" evidence="7">
    <location>
        <begin position="274"/>
        <end position="335"/>
    </location>
</feature>
<keyword evidence="4" id="KW-0677">Repeat</keyword>
<keyword evidence="3" id="KW-0597">Phosphoprotein</keyword>
<protein>
    <submittedName>
        <fullName evidence="9">Obscurin, cytoskeletal calmodulin and titin-interacting RhoGEF b</fullName>
    </submittedName>
</protein>
<dbReference type="Gene3D" id="2.60.40.10">
    <property type="entry name" value="Immunoglobulins"/>
    <property type="match status" value="6"/>
</dbReference>
<keyword evidence="5" id="KW-1015">Disulfide bond</keyword>
<evidence type="ECO:0000256" key="1">
    <source>
        <dbReference type="ARBA" id="ARBA00004496"/>
    </source>
</evidence>
<reference evidence="9" key="1">
    <citation type="submission" date="2025-08" db="UniProtKB">
        <authorList>
            <consortium name="Ensembl"/>
        </authorList>
    </citation>
    <scope>IDENTIFICATION</scope>
</reference>
<evidence type="ECO:0000256" key="3">
    <source>
        <dbReference type="ARBA" id="ARBA00022553"/>
    </source>
</evidence>
<dbReference type="InterPro" id="IPR036116">
    <property type="entry name" value="FN3_sf"/>
</dbReference>
<proteinExistence type="predicted"/>
<feature type="domain" description="Ig-like" evidence="7">
    <location>
        <begin position="451"/>
        <end position="495"/>
    </location>
</feature>
<evidence type="ECO:0000256" key="5">
    <source>
        <dbReference type="ARBA" id="ARBA00023157"/>
    </source>
</evidence>
<dbReference type="PROSITE" id="PS50835">
    <property type="entry name" value="IG_LIKE"/>
    <property type="match status" value="3"/>
</dbReference>
<name>A0A8C1N943_CYPCA</name>
<reference evidence="9" key="2">
    <citation type="submission" date="2025-09" db="UniProtKB">
        <authorList>
            <consortium name="Ensembl"/>
        </authorList>
    </citation>
    <scope>IDENTIFICATION</scope>
</reference>
<dbReference type="PRINTS" id="PR00014">
    <property type="entry name" value="FNTYPEIII"/>
</dbReference>
<dbReference type="Proteomes" id="UP000694427">
    <property type="component" value="Unplaced"/>
</dbReference>
<dbReference type="Ensembl" id="ENSCCRT00010098497.1">
    <property type="protein sequence ID" value="ENSCCRP00010088833.1"/>
    <property type="gene ID" value="ENSCCRG00010038776.1"/>
</dbReference>
<dbReference type="InterPro" id="IPR013098">
    <property type="entry name" value="Ig_I-set"/>
</dbReference>
<keyword evidence="6" id="KW-0393">Immunoglobulin domain</keyword>
<keyword evidence="2" id="KW-0963">Cytoplasm</keyword>
<evidence type="ECO:0000256" key="2">
    <source>
        <dbReference type="ARBA" id="ARBA00022490"/>
    </source>
</evidence>
<dbReference type="InterPro" id="IPR036179">
    <property type="entry name" value="Ig-like_dom_sf"/>
</dbReference>
<feature type="domain" description="Ig-like" evidence="7">
    <location>
        <begin position="351"/>
        <end position="446"/>
    </location>
</feature>
<dbReference type="InterPro" id="IPR013783">
    <property type="entry name" value="Ig-like_fold"/>
</dbReference>
<dbReference type="InterPro" id="IPR052385">
    <property type="entry name" value="Obscurin/Obscurin-like_Reg"/>
</dbReference>
<dbReference type="Pfam" id="PF00041">
    <property type="entry name" value="fn3"/>
    <property type="match status" value="1"/>
</dbReference>
<evidence type="ECO:0000259" key="7">
    <source>
        <dbReference type="PROSITE" id="PS50835"/>
    </source>
</evidence>
<dbReference type="CDD" id="cd00063">
    <property type="entry name" value="FN3"/>
    <property type="match status" value="1"/>
</dbReference>
<dbReference type="AlphaFoldDB" id="A0A8C1N943"/>
<dbReference type="GO" id="GO:0005737">
    <property type="term" value="C:cytoplasm"/>
    <property type="evidence" value="ECO:0007669"/>
    <property type="project" value="UniProtKB-SubCell"/>
</dbReference>
<accession>A0A8C1N943</accession>
<dbReference type="SUPFAM" id="SSF49265">
    <property type="entry name" value="Fibronectin type III"/>
    <property type="match status" value="1"/>
</dbReference>
<dbReference type="PANTHER" id="PTHR35971">
    <property type="entry name" value="SI:DKEY-31G6.6"/>
    <property type="match status" value="1"/>
</dbReference>
<dbReference type="InterPro" id="IPR007110">
    <property type="entry name" value="Ig-like_dom"/>
</dbReference>
<dbReference type="FunFam" id="2.60.40.10:FF:000214">
    <property type="entry name" value="titin isoform X1"/>
    <property type="match status" value="2"/>
</dbReference>
<comment type="subcellular location">
    <subcellularLocation>
        <location evidence="1">Cytoplasm</location>
    </subcellularLocation>
</comment>
<organism evidence="9 10">
    <name type="scientific">Cyprinus carpio</name>
    <name type="common">Common carp</name>
    <dbReference type="NCBI Taxonomy" id="7962"/>
    <lineage>
        <taxon>Eukaryota</taxon>
        <taxon>Metazoa</taxon>
        <taxon>Chordata</taxon>
        <taxon>Craniata</taxon>
        <taxon>Vertebrata</taxon>
        <taxon>Euteleostomi</taxon>
        <taxon>Actinopterygii</taxon>
        <taxon>Neopterygii</taxon>
        <taxon>Teleostei</taxon>
        <taxon>Ostariophysi</taxon>
        <taxon>Cypriniformes</taxon>
        <taxon>Cyprinidae</taxon>
        <taxon>Cyprininae</taxon>
        <taxon>Cyprinus</taxon>
    </lineage>
</organism>
<dbReference type="SMART" id="SM00409">
    <property type="entry name" value="IG"/>
    <property type="match status" value="4"/>
</dbReference>
<dbReference type="PROSITE" id="PS50853">
    <property type="entry name" value="FN3"/>
    <property type="match status" value="1"/>
</dbReference>
<dbReference type="PANTHER" id="PTHR35971:SF4">
    <property type="entry name" value="OBSCURIN"/>
    <property type="match status" value="1"/>
</dbReference>
<evidence type="ECO:0000259" key="8">
    <source>
        <dbReference type="PROSITE" id="PS50853"/>
    </source>
</evidence>
<dbReference type="InterPro" id="IPR003598">
    <property type="entry name" value="Ig_sub2"/>
</dbReference>
<evidence type="ECO:0000313" key="10">
    <source>
        <dbReference type="Proteomes" id="UP000694427"/>
    </source>
</evidence>
<dbReference type="SMART" id="SM00060">
    <property type="entry name" value="FN3"/>
    <property type="match status" value="1"/>
</dbReference>
<dbReference type="SMART" id="SM00408">
    <property type="entry name" value="IGc2"/>
    <property type="match status" value="3"/>
</dbReference>
<evidence type="ECO:0000313" key="9">
    <source>
        <dbReference type="Ensembl" id="ENSCCRP00010088833.1"/>
    </source>
</evidence>
<dbReference type="Pfam" id="PF07679">
    <property type="entry name" value="I-set"/>
    <property type="match status" value="4"/>
</dbReference>
<feature type="domain" description="Fibronectin type-III" evidence="8">
    <location>
        <begin position="81"/>
        <end position="176"/>
    </location>
</feature>
<dbReference type="FunFam" id="2.60.40.10:FF:000084">
    <property type="entry name" value="Myosin binding protein C, slow type"/>
    <property type="match status" value="1"/>
</dbReference>
<evidence type="ECO:0000256" key="6">
    <source>
        <dbReference type="ARBA" id="ARBA00023319"/>
    </source>
</evidence>
<dbReference type="InterPro" id="IPR003599">
    <property type="entry name" value="Ig_sub"/>
</dbReference>
<keyword evidence="10" id="KW-1185">Reference proteome</keyword>
<dbReference type="SUPFAM" id="SSF48726">
    <property type="entry name" value="Immunoglobulin"/>
    <property type="match status" value="5"/>
</dbReference>
<dbReference type="InterPro" id="IPR003961">
    <property type="entry name" value="FN3_dom"/>
</dbReference>
<sequence>TVVPVSDTVIFCVELEKPVDDAYWTRNGERLKEDSRIIIARINRQYTLTIRECTAEDSGEVAFIAHDCKTSTPPRKHPPDPPVEPVVRNKTDSSITLCWSPPDSERPVPITGYIVERRKVGVQTWVKVTSITVSSTEYTISEIPEEASYQFRISAVNDFGQSAYLEVPGTFYLEPTASVKAGLVNCSAHVGEEATFTVELSTVCSGSWTINDRMIRSGSEYLITRSKTTHTLVIREVSMELNGAQVKFVGGGSQSGATLSVKGKKGNVSENFTSQKATLSCEVSDAKTEVKWFKDGKQLISSKTVHMESKGKSRQPLLENVEKKDAGEYTCEVGNDKLAFKIWVEGKNDMPAFWLFVRVAVSQKAILSCEVSDAKTEVKWFKDGKQLISSKTVHMESKGKSRQLVQDNVQKKDAGEYTCEVGDEKLVFKIWVEGPSDSIKDDCEVSDAKTEVKWFKDGKQLISSKTVHMESKGTSRQLVQDNVQKKDAGEYTCEVGDEKLVFKIWVEGKSTMADSSFPEGHPEL</sequence>
<evidence type="ECO:0000256" key="4">
    <source>
        <dbReference type="ARBA" id="ARBA00022737"/>
    </source>
</evidence>